<dbReference type="SUPFAM" id="SSF51161">
    <property type="entry name" value="Trimeric LpxA-like enzymes"/>
    <property type="match status" value="1"/>
</dbReference>
<dbReference type="PANTHER" id="PTHR43300">
    <property type="entry name" value="ACETYLTRANSFERASE"/>
    <property type="match status" value="1"/>
</dbReference>
<gene>
    <name evidence="3" type="ORF">Ataiwa_25260</name>
</gene>
<evidence type="ECO:0000256" key="1">
    <source>
        <dbReference type="ARBA" id="ARBA00007274"/>
    </source>
</evidence>
<sequence length="201" mass="21476">MVIAGAGGHGQEVFQLLVNQGFEPEGLIFFDEDVTKKGRRIGGTEIITDWDTLNKEIEKDPRFCLGVGNPESRQNLTQKIENLGGRLFGLKGSFLDSFYNVPVEFDQMSFTFIGPSTKIGKGVLINTRANVHHGVEIGDFSEIGPGALLLGEVKIGNMCRIGAGAIVLPGVILGNRVIVGAGAVVTKNRITQGTIKGIPAK</sequence>
<evidence type="ECO:0000313" key="3">
    <source>
        <dbReference type="EMBL" id="GMQ34254.1"/>
    </source>
</evidence>
<evidence type="ECO:0000259" key="2">
    <source>
        <dbReference type="Pfam" id="PF17836"/>
    </source>
</evidence>
<organism evidence="3 4">
    <name type="scientific">Algoriphagus taiwanensis</name>
    <dbReference type="NCBI Taxonomy" id="1445656"/>
    <lineage>
        <taxon>Bacteria</taxon>
        <taxon>Pseudomonadati</taxon>
        <taxon>Bacteroidota</taxon>
        <taxon>Cytophagia</taxon>
        <taxon>Cytophagales</taxon>
        <taxon>Cyclobacteriaceae</taxon>
        <taxon>Algoriphagus</taxon>
    </lineage>
</organism>
<evidence type="ECO:0000313" key="4">
    <source>
        <dbReference type="Proteomes" id="UP001307705"/>
    </source>
</evidence>
<reference evidence="3 4" key="1">
    <citation type="submission" date="2023-08" db="EMBL/GenBank/DDBJ databases">
        <title>Draft genome sequence of Algoriphagus taiwanensis.</title>
        <authorList>
            <person name="Takatani N."/>
            <person name="Hosokawa M."/>
            <person name="Sawabe T."/>
        </authorList>
    </citation>
    <scope>NUCLEOTIDE SEQUENCE [LARGE SCALE GENOMIC DNA]</scope>
    <source>
        <strain evidence="3 4">JCM 19755</strain>
    </source>
</reference>
<dbReference type="Proteomes" id="UP001307705">
    <property type="component" value="Unassembled WGS sequence"/>
</dbReference>
<feature type="domain" description="PglD N-terminal" evidence="2">
    <location>
        <begin position="2"/>
        <end position="80"/>
    </location>
</feature>
<dbReference type="Gene3D" id="2.160.10.10">
    <property type="entry name" value="Hexapeptide repeat proteins"/>
    <property type="match status" value="1"/>
</dbReference>
<dbReference type="InterPro" id="IPR011004">
    <property type="entry name" value="Trimer_LpxA-like_sf"/>
</dbReference>
<dbReference type="Gene3D" id="3.40.50.20">
    <property type="match status" value="1"/>
</dbReference>
<protein>
    <recommendedName>
        <fullName evidence="2">PglD N-terminal domain-containing protein</fullName>
    </recommendedName>
</protein>
<dbReference type="RefSeq" id="WP_338229079.1">
    <property type="nucleotide sequence ID" value="NZ_BTPE01000008.1"/>
</dbReference>
<dbReference type="InterPro" id="IPR041561">
    <property type="entry name" value="PglD_N"/>
</dbReference>
<dbReference type="EMBL" id="BTPE01000008">
    <property type="protein sequence ID" value="GMQ34254.1"/>
    <property type="molecule type" value="Genomic_DNA"/>
</dbReference>
<keyword evidence="4" id="KW-1185">Reference proteome</keyword>
<name>A0ABQ6Q261_9BACT</name>
<dbReference type="InterPro" id="IPR020019">
    <property type="entry name" value="AcTrfase_PglD-like"/>
</dbReference>
<dbReference type="InterPro" id="IPR050179">
    <property type="entry name" value="Trans_hexapeptide_repeat"/>
</dbReference>
<dbReference type="Pfam" id="PF00132">
    <property type="entry name" value="Hexapep"/>
    <property type="match status" value="2"/>
</dbReference>
<dbReference type="CDD" id="cd03360">
    <property type="entry name" value="LbH_AT_putative"/>
    <property type="match status" value="1"/>
</dbReference>
<comment type="caution">
    <text evidence="3">The sequence shown here is derived from an EMBL/GenBank/DDBJ whole genome shotgun (WGS) entry which is preliminary data.</text>
</comment>
<dbReference type="Pfam" id="PF17836">
    <property type="entry name" value="PglD_N"/>
    <property type="match status" value="1"/>
</dbReference>
<accession>A0ABQ6Q261</accession>
<dbReference type="InterPro" id="IPR001451">
    <property type="entry name" value="Hexapep"/>
</dbReference>
<proteinExistence type="inferred from homology"/>
<comment type="similarity">
    <text evidence="1">Belongs to the transferase hexapeptide repeat family.</text>
</comment>